<organism evidence="2 3">
    <name type="scientific">Clostridium chromiireducens</name>
    <dbReference type="NCBI Taxonomy" id="225345"/>
    <lineage>
        <taxon>Bacteria</taxon>
        <taxon>Bacillati</taxon>
        <taxon>Bacillota</taxon>
        <taxon>Clostridia</taxon>
        <taxon>Eubacteriales</taxon>
        <taxon>Clostridiaceae</taxon>
        <taxon>Clostridium</taxon>
    </lineage>
</organism>
<dbReference type="GO" id="GO:0016747">
    <property type="term" value="F:acyltransferase activity, transferring groups other than amino-acyl groups"/>
    <property type="evidence" value="ECO:0007669"/>
    <property type="project" value="InterPro"/>
</dbReference>
<proteinExistence type="predicted"/>
<evidence type="ECO:0000313" key="2">
    <source>
        <dbReference type="EMBL" id="RII34111.1"/>
    </source>
</evidence>
<dbReference type="Pfam" id="PF00583">
    <property type="entry name" value="Acetyltransf_1"/>
    <property type="match status" value="1"/>
</dbReference>
<comment type="caution">
    <text evidence="2">The sequence shown here is derived from an EMBL/GenBank/DDBJ whole genome shotgun (WGS) entry which is preliminary data.</text>
</comment>
<sequence>MLEFIRATVEDINEYMKAKIDAFSDDVKKYGFGPSGYDDFDKEKENITSYPTYKIVLDEQIIGGITCGDKGNGVFWLGGIYIDKQHQNLGIGTKTIEFIEKEFSQARIWRLHTPYKNYRNHHFYKKMGYMKIGETLPKVEKGGFYLFEYEKIISK</sequence>
<dbReference type="CDD" id="cd04301">
    <property type="entry name" value="NAT_SF"/>
    <property type="match status" value="1"/>
</dbReference>
<dbReference type="AlphaFoldDB" id="A0A399IMF7"/>
<dbReference type="InterPro" id="IPR016181">
    <property type="entry name" value="Acyl_CoA_acyltransferase"/>
</dbReference>
<dbReference type="InterPro" id="IPR000182">
    <property type="entry name" value="GNAT_dom"/>
</dbReference>
<keyword evidence="2" id="KW-0808">Transferase</keyword>
<dbReference type="Proteomes" id="UP000265930">
    <property type="component" value="Unassembled WGS sequence"/>
</dbReference>
<name>A0A399IMF7_9CLOT</name>
<accession>A0A399IMF7</accession>
<feature type="domain" description="N-acetyltransferase" evidence="1">
    <location>
        <begin position="2"/>
        <end position="151"/>
    </location>
</feature>
<protein>
    <submittedName>
        <fullName evidence="2">N-acetyltransferase</fullName>
    </submittedName>
</protein>
<dbReference type="SUPFAM" id="SSF55729">
    <property type="entry name" value="Acyl-CoA N-acyltransferases (Nat)"/>
    <property type="match status" value="1"/>
</dbReference>
<gene>
    <name evidence="2" type="ORF">D2A34_13135</name>
</gene>
<reference evidence="2 3" key="1">
    <citation type="submission" date="2018-08" db="EMBL/GenBank/DDBJ databases">
        <title>Genome of Clostridium chromiireducens C1, DSM12136.</title>
        <authorList>
            <person name="Xing M."/>
            <person name="Wei Y."/>
            <person name="Ang E.L."/>
            <person name="Zhao H."/>
            <person name="Zhang Y."/>
        </authorList>
    </citation>
    <scope>NUCLEOTIDE SEQUENCE [LARGE SCALE GENOMIC DNA]</scope>
    <source>
        <strain evidence="2 3">C1</strain>
    </source>
</reference>
<evidence type="ECO:0000313" key="3">
    <source>
        <dbReference type="Proteomes" id="UP000265930"/>
    </source>
</evidence>
<dbReference type="EMBL" id="QXDJ01000003">
    <property type="protein sequence ID" value="RII34111.1"/>
    <property type="molecule type" value="Genomic_DNA"/>
</dbReference>
<evidence type="ECO:0000259" key="1">
    <source>
        <dbReference type="PROSITE" id="PS51186"/>
    </source>
</evidence>
<dbReference type="Gene3D" id="3.40.630.30">
    <property type="match status" value="1"/>
</dbReference>
<dbReference type="RefSeq" id="WP_119366906.1">
    <property type="nucleotide sequence ID" value="NZ_QXDJ01000003.1"/>
</dbReference>
<dbReference type="PROSITE" id="PS51186">
    <property type="entry name" value="GNAT"/>
    <property type="match status" value="1"/>
</dbReference>